<keyword evidence="5" id="KW-1185">Reference proteome</keyword>
<dbReference type="STRING" id="226505.SAMN05444394_3366"/>
<evidence type="ECO:0000256" key="1">
    <source>
        <dbReference type="ARBA" id="ARBA00022801"/>
    </source>
</evidence>
<dbReference type="PROSITE" id="PS51257">
    <property type="entry name" value="PROKAR_LIPOPROTEIN"/>
    <property type="match status" value="1"/>
</dbReference>
<dbReference type="GO" id="GO:0016787">
    <property type="term" value="F:hydrolase activity"/>
    <property type="evidence" value="ECO:0007669"/>
    <property type="project" value="UniProtKB-KW"/>
</dbReference>
<dbReference type="EMBL" id="FSRC01000002">
    <property type="protein sequence ID" value="SIO08702.1"/>
    <property type="molecule type" value="Genomic_DNA"/>
</dbReference>
<feature type="chain" id="PRO_5012568457" evidence="2">
    <location>
        <begin position="30"/>
        <end position="291"/>
    </location>
</feature>
<dbReference type="InterPro" id="IPR050300">
    <property type="entry name" value="GDXG_lipolytic_enzyme"/>
</dbReference>
<evidence type="ECO:0000313" key="4">
    <source>
        <dbReference type="EMBL" id="SIO08702.1"/>
    </source>
</evidence>
<keyword evidence="1" id="KW-0378">Hydrolase</keyword>
<evidence type="ECO:0000259" key="3">
    <source>
        <dbReference type="Pfam" id="PF20434"/>
    </source>
</evidence>
<sequence length="291" mass="31958">MVMIKNFFAIRFLVALAIPLLFFSCSSDSDDPVLEPIVAMDIYDEPYGSDEDNSMDIFLPEGRTKESTPVFVYIHGGAWNSGDKSEILAFRTLLEYSFPGYAIVSLNYSLYDLGNGSGQFPAQENDIIDAINYIASKTDDWNVSDELILAGASAGGHLALLHSYKHPEIGNIQAVMALFPPTDLISLYDFNTLTQQGLQLLLDGTPENKETAYLESSPINYVSSTSVPTVFFHGTEDVVVPISQSELLESKLKEAGVSYYYEAIPGQGHGFGLSTYPIIIQKAADFINSEQ</sequence>
<proteinExistence type="predicted"/>
<dbReference type="SUPFAM" id="SSF53474">
    <property type="entry name" value="alpha/beta-Hydrolases"/>
    <property type="match status" value="1"/>
</dbReference>
<name>A0A1N6GMM1_9BACT</name>
<protein>
    <submittedName>
        <fullName evidence="4">Acetyl esterase/lipase</fullName>
    </submittedName>
</protein>
<feature type="signal peptide" evidence="2">
    <location>
        <begin position="1"/>
        <end position="29"/>
    </location>
</feature>
<dbReference type="InterPro" id="IPR029058">
    <property type="entry name" value="AB_hydrolase_fold"/>
</dbReference>
<evidence type="ECO:0000256" key="2">
    <source>
        <dbReference type="SAM" id="SignalP"/>
    </source>
</evidence>
<dbReference type="InterPro" id="IPR049492">
    <property type="entry name" value="BD-FAE-like_dom"/>
</dbReference>
<dbReference type="Proteomes" id="UP000185221">
    <property type="component" value="Unassembled WGS sequence"/>
</dbReference>
<reference evidence="5" key="1">
    <citation type="submission" date="2016-11" db="EMBL/GenBank/DDBJ databases">
        <authorList>
            <person name="Varghese N."/>
            <person name="Submissions S."/>
        </authorList>
    </citation>
    <scope>NUCLEOTIDE SEQUENCE [LARGE SCALE GENOMIC DNA]</scope>
    <source>
        <strain evidence="5">DSM 15292</strain>
    </source>
</reference>
<dbReference type="AlphaFoldDB" id="A0A1N6GMM1"/>
<gene>
    <name evidence="4" type="ORF">SAMN05444394_3366</name>
</gene>
<keyword evidence="2" id="KW-0732">Signal</keyword>
<dbReference type="Gene3D" id="3.40.50.1820">
    <property type="entry name" value="alpha/beta hydrolase"/>
    <property type="match status" value="1"/>
</dbReference>
<feature type="domain" description="BD-FAE-like" evidence="3">
    <location>
        <begin position="55"/>
        <end position="252"/>
    </location>
</feature>
<dbReference type="PANTHER" id="PTHR48081">
    <property type="entry name" value="AB HYDROLASE SUPERFAMILY PROTEIN C4A8.06C"/>
    <property type="match status" value="1"/>
</dbReference>
<organism evidence="4 5">
    <name type="scientific">Algoriphagus halophilus</name>
    <dbReference type="NCBI Taxonomy" id="226505"/>
    <lineage>
        <taxon>Bacteria</taxon>
        <taxon>Pseudomonadati</taxon>
        <taxon>Bacteroidota</taxon>
        <taxon>Cytophagia</taxon>
        <taxon>Cytophagales</taxon>
        <taxon>Cyclobacteriaceae</taxon>
        <taxon>Algoriphagus</taxon>
    </lineage>
</organism>
<evidence type="ECO:0000313" key="5">
    <source>
        <dbReference type="Proteomes" id="UP000185221"/>
    </source>
</evidence>
<dbReference type="PANTHER" id="PTHR48081:SF13">
    <property type="entry name" value="ALPHA_BETA HYDROLASE"/>
    <property type="match status" value="1"/>
</dbReference>
<accession>A0A1N6GMM1</accession>
<dbReference type="Pfam" id="PF20434">
    <property type="entry name" value="BD-FAE"/>
    <property type="match status" value="1"/>
</dbReference>